<comment type="function">
    <text evidence="5">Part of the endoplasmic reticulum membrane protein complex (EMC) that enables the energy-independent insertion into endoplasmic reticulum membranes of newly synthesized membrane proteins.</text>
</comment>
<feature type="domain" description="EMC2 TPR-like" evidence="6">
    <location>
        <begin position="89"/>
        <end position="197"/>
    </location>
</feature>
<evidence type="ECO:0000256" key="3">
    <source>
        <dbReference type="ARBA" id="ARBA00022803"/>
    </source>
</evidence>
<feature type="repeat" description="TPR" evidence="4">
    <location>
        <begin position="153"/>
        <end position="186"/>
    </location>
</feature>
<keyword evidence="5" id="KW-0256">Endoplasmic reticulum</keyword>
<dbReference type="EMBL" id="GBXI01004881">
    <property type="protein sequence ID" value="JAD09411.1"/>
    <property type="molecule type" value="Transcribed_RNA"/>
</dbReference>
<dbReference type="PROSITE" id="PS50005">
    <property type="entry name" value="TPR"/>
    <property type="match status" value="1"/>
</dbReference>
<comment type="subunit">
    <text evidence="5">Component of the ER membrane protein complex (EMC).</text>
</comment>
<evidence type="ECO:0000256" key="5">
    <source>
        <dbReference type="RuleBase" id="RU367091"/>
    </source>
</evidence>
<dbReference type="OrthoDB" id="124397at2759"/>
<reference evidence="7" key="1">
    <citation type="submission" date="2014-11" db="EMBL/GenBank/DDBJ databases">
        <authorList>
            <person name="Geib S."/>
        </authorList>
    </citation>
    <scope>NUCLEOTIDE SEQUENCE</scope>
</reference>
<dbReference type="InterPro" id="IPR019734">
    <property type="entry name" value="TPR_rpt"/>
</dbReference>
<comment type="subcellular location">
    <subcellularLocation>
        <location evidence="5">Endoplasmic reticulum membrane</location>
        <topology evidence="5">Peripheral membrane protein</topology>
        <orientation evidence="5">Cytoplasmic side</orientation>
    </subcellularLocation>
</comment>
<name>A0A0A1XEQ9_ZEUCU</name>
<keyword evidence="2" id="KW-0677">Repeat</keyword>
<dbReference type="InterPro" id="IPR011990">
    <property type="entry name" value="TPR-like_helical_dom_sf"/>
</dbReference>
<dbReference type="FunFam" id="1.25.40.10:FF:000478">
    <property type="entry name" value="GG16802"/>
    <property type="match status" value="1"/>
</dbReference>
<protein>
    <recommendedName>
        <fullName evidence="5">ER membrane protein complex subunit 2</fullName>
    </recommendedName>
</protein>
<comment type="similarity">
    <text evidence="1 5">Belongs to the EMC2 family.</text>
</comment>
<keyword evidence="5" id="KW-0472">Membrane</keyword>
<gene>
    <name evidence="7" type="primary">ttc35</name>
    <name evidence="7" type="ORF">g.6084</name>
</gene>
<dbReference type="AlphaFoldDB" id="A0A0A1XEQ9"/>
<reference evidence="7" key="2">
    <citation type="journal article" date="2015" name="Gigascience">
        <title>Reconstructing a comprehensive transcriptome assembly of a white-pupal translocated strain of the pest fruit fly Bactrocera cucurbitae.</title>
        <authorList>
            <person name="Sim S.B."/>
            <person name="Calla B."/>
            <person name="Hall B."/>
            <person name="DeRego T."/>
            <person name="Geib S.M."/>
        </authorList>
    </citation>
    <scope>NUCLEOTIDE SEQUENCE</scope>
</reference>
<evidence type="ECO:0000256" key="1">
    <source>
        <dbReference type="ARBA" id="ARBA00010361"/>
    </source>
</evidence>
<proteinExistence type="inferred from homology"/>
<organism evidence="7">
    <name type="scientific">Zeugodacus cucurbitae</name>
    <name type="common">Melon fruit fly</name>
    <name type="synonym">Bactrocera cucurbitae</name>
    <dbReference type="NCBI Taxonomy" id="28588"/>
    <lineage>
        <taxon>Eukaryota</taxon>
        <taxon>Metazoa</taxon>
        <taxon>Ecdysozoa</taxon>
        <taxon>Arthropoda</taxon>
        <taxon>Hexapoda</taxon>
        <taxon>Insecta</taxon>
        <taxon>Pterygota</taxon>
        <taxon>Neoptera</taxon>
        <taxon>Endopterygota</taxon>
        <taxon>Diptera</taxon>
        <taxon>Brachycera</taxon>
        <taxon>Muscomorpha</taxon>
        <taxon>Tephritoidea</taxon>
        <taxon>Tephritidae</taxon>
        <taxon>Zeugodacus</taxon>
        <taxon>Zeugodacus</taxon>
    </lineage>
</organism>
<dbReference type="SUPFAM" id="SSF48452">
    <property type="entry name" value="TPR-like"/>
    <property type="match status" value="1"/>
</dbReference>
<dbReference type="Gene3D" id="1.25.40.10">
    <property type="entry name" value="Tetratricopeptide repeat domain"/>
    <property type="match status" value="1"/>
</dbReference>
<evidence type="ECO:0000259" key="6">
    <source>
        <dbReference type="Pfam" id="PF22890"/>
    </source>
</evidence>
<dbReference type="PANTHER" id="PTHR12760">
    <property type="entry name" value="TETRATRICOPEPTIDE REPEAT PROTEIN"/>
    <property type="match status" value="1"/>
</dbReference>
<dbReference type="InterPro" id="IPR055217">
    <property type="entry name" value="TPR_EMC2"/>
</dbReference>
<dbReference type="GeneID" id="105220268"/>
<sequence>MAYNFKEMSWTDVRDQFRKWREDNERRSDEVIQLWEAVLENRVQKTGNERHLILEQVIIAAFDTSRLDIAEKCIETLSIEFPESMRVMKFEAMRLEALQMYDEATDLLDEIIAKDETNAAPRKRKIAILKAKGMRSEAIKDLSEYLKTFMSDQEAWHELCGLYLAEGDYSKAVFCMEELLLHNPHSHLIHQRIAEIRYTMSGMDNVEIARTYYSQALKLNPNNLRALYGLYLCCSYITNSRALGSKRKEALKMAQWAFESAAIRTTKSSKINGNDKLVSSLECALSSLDIKSN</sequence>
<accession>A0A0A1XEQ9</accession>
<evidence type="ECO:0000256" key="4">
    <source>
        <dbReference type="PROSITE-ProRule" id="PRU00339"/>
    </source>
</evidence>
<evidence type="ECO:0000256" key="2">
    <source>
        <dbReference type="ARBA" id="ARBA00022737"/>
    </source>
</evidence>
<keyword evidence="3 4" id="KW-0802">TPR repeat</keyword>
<dbReference type="Pfam" id="PF22890">
    <property type="entry name" value="TPR_EMC2"/>
    <property type="match status" value="1"/>
</dbReference>
<dbReference type="GO" id="GO:0072546">
    <property type="term" value="C:EMC complex"/>
    <property type="evidence" value="ECO:0007669"/>
    <property type="project" value="UniProtKB-UniRule"/>
</dbReference>
<evidence type="ECO:0000313" key="7">
    <source>
        <dbReference type="EMBL" id="JAD09411.1"/>
    </source>
</evidence>
<dbReference type="InterPro" id="IPR039856">
    <property type="entry name" value="EMC2-like"/>
</dbReference>